<dbReference type="PROSITE" id="PS50011">
    <property type="entry name" value="PROTEIN_KINASE_DOM"/>
    <property type="match status" value="1"/>
</dbReference>
<comment type="similarity">
    <text evidence="1">Belongs to the protein kinase superfamily. CAMK Ser/Thr protein kinase family. CHEK2 subfamily.</text>
</comment>
<dbReference type="InterPro" id="IPR017441">
    <property type="entry name" value="Protein_kinase_ATP_BS"/>
</dbReference>
<evidence type="ECO:0000256" key="1">
    <source>
        <dbReference type="ARBA" id="ARBA00005575"/>
    </source>
</evidence>
<dbReference type="Gene3D" id="2.60.200.20">
    <property type="match status" value="1"/>
</dbReference>
<proteinExistence type="inferred from homology"/>
<feature type="region of interest" description="Disordered" evidence="4">
    <location>
        <begin position="658"/>
        <end position="705"/>
    </location>
</feature>
<keyword evidence="8" id="KW-1185">Reference proteome</keyword>
<dbReference type="SMART" id="SM00220">
    <property type="entry name" value="S_TKc"/>
    <property type="match status" value="1"/>
</dbReference>
<name>A0AAN7SWI1_9EURO</name>
<gene>
    <name evidence="7" type="ORF">LTR05_007076</name>
</gene>
<accession>A0AAN7SWI1</accession>
<dbReference type="Gene3D" id="1.10.510.10">
    <property type="entry name" value="Transferase(Phosphotransferase) domain 1"/>
    <property type="match status" value="1"/>
</dbReference>
<evidence type="ECO:0000259" key="6">
    <source>
        <dbReference type="PROSITE" id="PS50011"/>
    </source>
</evidence>
<reference evidence="7 8" key="1">
    <citation type="submission" date="2023-08" db="EMBL/GenBank/DDBJ databases">
        <title>Black Yeasts Isolated from many extreme environments.</title>
        <authorList>
            <person name="Coleine C."/>
            <person name="Stajich J.E."/>
            <person name="Selbmann L."/>
        </authorList>
    </citation>
    <scope>NUCLEOTIDE SEQUENCE [LARGE SCALE GENOMIC DNA]</scope>
    <source>
        <strain evidence="7 8">CCFEE 5910</strain>
    </source>
</reference>
<feature type="compositionally biased region" description="Polar residues" evidence="4">
    <location>
        <begin position="685"/>
        <end position="694"/>
    </location>
</feature>
<dbReference type="PROSITE" id="PS50006">
    <property type="entry name" value="FHA_DOMAIN"/>
    <property type="match status" value="1"/>
</dbReference>
<dbReference type="AlphaFoldDB" id="A0AAN7SWI1"/>
<feature type="coiled-coil region" evidence="3">
    <location>
        <begin position="463"/>
        <end position="490"/>
    </location>
</feature>
<dbReference type="EMBL" id="JAVRRJ010000007">
    <property type="protein sequence ID" value="KAK5083192.1"/>
    <property type="molecule type" value="Genomic_DNA"/>
</dbReference>
<dbReference type="Proteomes" id="UP001309876">
    <property type="component" value="Unassembled WGS sequence"/>
</dbReference>
<dbReference type="GO" id="GO:0005524">
    <property type="term" value="F:ATP binding"/>
    <property type="evidence" value="ECO:0007669"/>
    <property type="project" value="UniProtKB-UniRule"/>
</dbReference>
<dbReference type="Gene3D" id="3.30.200.20">
    <property type="entry name" value="Phosphorylase Kinase, domain 1"/>
    <property type="match status" value="1"/>
</dbReference>
<feature type="domain" description="Protein kinase" evidence="6">
    <location>
        <begin position="92"/>
        <end position="384"/>
    </location>
</feature>
<feature type="domain" description="FHA" evidence="5">
    <location>
        <begin position="1"/>
        <end position="41"/>
    </location>
</feature>
<organism evidence="7 8">
    <name type="scientific">Lithohypha guttulata</name>
    <dbReference type="NCBI Taxonomy" id="1690604"/>
    <lineage>
        <taxon>Eukaryota</taxon>
        <taxon>Fungi</taxon>
        <taxon>Dikarya</taxon>
        <taxon>Ascomycota</taxon>
        <taxon>Pezizomycotina</taxon>
        <taxon>Eurotiomycetes</taxon>
        <taxon>Chaetothyriomycetidae</taxon>
        <taxon>Chaetothyriales</taxon>
        <taxon>Trichomeriaceae</taxon>
        <taxon>Lithohypha</taxon>
    </lineage>
</organism>
<dbReference type="InterPro" id="IPR000719">
    <property type="entry name" value="Prot_kinase_dom"/>
</dbReference>
<evidence type="ECO:0000259" key="5">
    <source>
        <dbReference type="PROSITE" id="PS50006"/>
    </source>
</evidence>
<dbReference type="InterPro" id="IPR011009">
    <property type="entry name" value="Kinase-like_dom_sf"/>
</dbReference>
<dbReference type="SUPFAM" id="SSF56112">
    <property type="entry name" value="Protein kinase-like (PK-like)"/>
    <property type="match status" value="1"/>
</dbReference>
<feature type="binding site" evidence="2">
    <location>
        <position position="121"/>
    </location>
    <ligand>
        <name>ATP</name>
        <dbReference type="ChEBI" id="CHEBI:30616"/>
    </ligand>
</feature>
<evidence type="ECO:0000256" key="2">
    <source>
        <dbReference type="PROSITE-ProRule" id="PRU10141"/>
    </source>
</evidence>
<dbReference type="Pfam" id="PF00069">
    <property type="entry name" value="Pkinase"/>
    <property type="match status" value="1"/>
</dbReference>
<sequence>MSQEHLHIYVTIAQNAKSGCESLVYAEDLSRNGVYWNDSLMGKKNNAFLLSDGDRLRLTSKTTLVYQSTSGPNPHFDLVQEQEMKTFRSRYAVTDRCVGSGASACVFMSIEQTTRTQLACKVVDLRRLNDQGQTRQSIHLPRSAAEVETREEIEAFRTWAEEQKRMVTTERKLAAYLRQNKILSTLTHPNMISFDKILLSDNSLYMFQDLATAGNLMCYLEVNNHKLTELGIAALIRQILLAVEHLHERNIVHRNLRPEHILLMNRAVGARVVLTGFSSARKIVLTRYSSAAKDATRAAHRMDSLKRTDMWSVGNILILLVSGLNLFEDDCLDNRAMRNALHSFEHSPEWKGISGQLRQFVKCLLTDDGCEATTAKQALAHPWLSKEYHKIDFEELDKGSRQCWQPRAPDFPIVEFIKGMSFRVKSLDCVASDEIGSRSSRTKTNVPVEPPYKPFYYKFHSQVNNWSSKKRSYSETVEELQKANEDWQQKDKPSFWVSKENLRQGESVSIGSEVTECDDRRSQVLSGMNINLLDARSSIEPPLLHRSGSSGDLTFCLGSVSAMSAIADGKAPGSASSLARRPLRYEEAASISAQLPRVIDVNARSSSLKNQSVYPAGAPSYRQPGLFAMQSVSKLRQPFPSPRKTSGMTPRMRELSIFDIATENDDSRTNQPETPRQAGRDKPRSISSDLTVTPHSAHLRVVEED</sequence>
<dbReference type="InterPro" id="IPR008984">
    <property type="entry name" value="SMAD_FHA_dom_sf"/>
</dbReference>
<evidence type="ECO:0000313" key="8">
    <source>
        <dbReference type="Proteomes" id="UP001309876"/>
    </source>
</evidence>
<keyword evidence="3" id="KW-0175">Coiled coil</keyword>
<evidence type="ECO:0000256" key="4">
    <source>
        <dbReference type="SAM" id="MobiDB-lite"/>
    </source>
</evidence>
<dbReference type="PANTHER" id="PTHR24347">
    <property type="entry name" value="SERINE/THREONINE-PROTEIN KINASE"/>
    <property type="match status" value="1"/>
</dbReference>
<comment type="caution">
    <text evidence="7">The sequence shown here is derived from an EMBL/GenBank/DDBJ whole genome shotgun (WGS) entry which is preliminary data.</text>
</comment>
<protein>
    <submittedName>
        <fullName evidence="7">Uncharacterized protein</fullName>
    </submittedName>
</protein>
<evidence type="ECO:0000256" key="3">
    <source>
        <dbReference type="SAM" id="Coils"/>
    </source>
</evidence>
<keyword evidence="2" id="KW-0067">ATP-binding</keyword>
<dbReference type="PROSITE" id="PS00107">
    <property type="entry name" value="PROTEIN_KINASE_ATP"/>
    <property type="match status" value="1"/>
</dbReference>
<dbReference type="SUPFAM" id="SSF49879">
    <property type="entry name" value="SMAD/FHA domain"/>
    <property type="match status" value="1"/>
</dbReference>
<dbReference type="GO" id="GO:0004672">
    <property type="term" value="F:protein kinase activity"/>
    <property type="evidence" value="ECO:0007669"/>
    <property type="project" value="InterPro"/>
</dbReference>
<dbReference type="InterPro" id="IPR000253">
    <property type="entry name" value="FHA_dom"/>
</dbReference>
<keyword evidence="2" id="KW-0547">Nucleotide-binding</keyword>
<evidence type="ECO:0000313" key="7">
    <source>
        <dbReference type="EMBL" id="KAK5083192.1"/>
    </source>
</evidence>